<proteinExistence type="predicted"/>
<dbReference type="Proteomes" id="UP000518266">
    <property type="component" value="Unassembled WGS sequence"/>
</dbReference>
<organism evidence="1 2">
    <name type="scientific">Dissostichus mawsoni</name>
    <name type="common">Antarctic cod</name>
    <dbReference type="NCBI Taxonomy" id="36200"/>
    <lineage>
        <taxon>Eukaryota</taxon>
        <taxon>Metazoa</taxon>
        <taxon>Chordata</taxon>
        <taxon>Craniata</taxon>
        <taxon>Vertebrata</taxon>
        <taxon>Euteleostomi</taxon>
        <taxon>Actinopterygii</taxon>
        <taxon>Neopterygii</taxon>
        <taxon>Teleostei</taxon>
        <taxon>Neoteleostei</taxon>
        <taxon>Acanthomorphata</taxon>
        <taxon>Eupercaria</taxon>
        <taxon>Perciformes</taxon>
        <taxon>Notothenioidei</taxon>
        <taxon>Nototheniidae</taxon>
        <taxon>Dissostichus</taxon>
    </lineage>
</organism>
<dbReference type="EMBL" id="JAAKFY010000011">
    <property type="protein sequence ID" value="KAF3849482.1"/>
    <property type="molecule type" value="Genomic_DNA"/>
</dbReference>
<sequence>MKSVNHKYGMTGFIGVSVTGFREGSIFTDFVVETTEVKTQNWLKQIRIFKAVTLLLPLSLALSLHCTTVSPT</sequence>
<reference evidence="1 2" key="1">
    <citation type="submission" date="2020-03" db="EMBL/GenBank/DDBJ databases">
        <title>Dissostichus mawsoni Genome sequencing and assembly.</title>
        <authorList>
            <person name="Park H."/>
        </authorList>
    </citation>
    <scope>NUCLEOTIDE SEQUENCE [LARGE SCALE GENOMIC DNA]</scope>
    <source>
        <strain evidence="1">DM0001</strain>
        <tissue evidence="1">Muscle</tissue>
    </source>
</reference>
<evidence type="ECO:0000313" key="2">
    <source>
        <dbReference type="Proteomes" id="UP000518266"/>
    </source>
</evidence>
<protein>
    <submittedName>
        <fullName evidence="1">Uncharacterized protein</fullName>
    </submittedName>
</protein>
<accession>A0A7J5YJ24</accession>
<dbReference type="AlphaFoldDB" id="A0A7J5YJ24"/>
<evidence type="ECO:0000313" key="1">
    <source>
        <dbReference type="EMBL" id="KAF3849482.1"/>
    </source>
</evidence>
<gene>
    <name evidence="1" type="ORF">F7725_019201</name>
</gene>
<keyword evidence="2" id="KW-1185">Reference proteome</keyword>
<name>A0A7J5YJ24_DISMA</name>
<comment type="caution">
    <text evidence="1">The sequence shown here is derived from an EMBL/GenBank/DDBJ whole genome shotgun (WGS) entry which is preliminary data.</text>
</comment>